<organism evidence="13 14">
    <name type="scientific">Leucocoprinus leucothites</name>
    <dbReference type="NCBI Taxonomy" id="201217"/>
    <lineage>
        <taxon>Eukaryota</taxon>
        <taxon>Fungi</taxon>
        <taxon>Dikarya</taxon>
        <taxon>Basidiomycota</taxon>
        <taxon>Agaricomycotina</taxon>
        <taxon>Agaricomycetes</taxon>
        <taxon>Agaricomycetidae</taxon>
        <taxon>Agaricales</taxon>
        <taxon>Agaricineae</taxon>
        <taxon>Agaricaceae</taxon>
        <taxon>Leucocoprinus</taxon>
    </lineage>
</organism>
<comment type="similarity">
    <text evidence="4">Belongs to the cytochrome P450 family.</text>
</comment>
<evidence type="ECO:0000256" key="10">
    <source>
        <dbReference type="ARBA" id="ARBA00023004"/>
    </source>
</evidence>
<dbReference type="SUPFAM" id="SSF48264">
    <property type="entry name" value="Cytochrome P450"/>
    <property type="match status" value="2"/>
</dbReference>
<keyword evidence="9" id="KW-0560">Oxidoreductase</keyword>
<dbReference type="GO" id="GO:0016705">
    <property type="term" value="F:oxidoreductase activity, acting on paired donors, with incorporation or reduction of molecular oxygen"/>
    <property type="evidence" value="ECO:0007669"/>
    <property type="project" value="InterPro"/>
</dbReference>
<evidence type="ECO:0000256" key="6">
    <source>
        <dbReference type="ARBA" id="ARBA00022692"/>
    </source>
</evidence>
<dbReference type="InterPro" id="IPR050121">
    <property type="entry name" value="Cytochrome_P450_monoxygenase"/>
</dbReference>
<evidence type="ECO:0000256" key="7">
    <source>
        <dbReference type="ARBA" id="ARBA00022723"/>
    </source>
</evidence>
<protein>
    <recommendedName>
        <fullName evidence="15">Cytochrome P450</fullName>
    </recommendedName>
</protein>
<evidence type="ECO:0000256" key="9">
    <source>
        <dbReference type="ARBA" id="ARBA00023002"/>
    </source>
</evidence>
<dbReference type="EMBL" id="JAACJO010000016">
    <property type="protein sequence ID" value="KAF5349519.1"/>
    <property type="molecule type" value="Genomic_DNA"/>
</dbReference>
<dbReference type="CDD" id="cd11069">
    <property type="entry name" value="CYP_FUM15-like"/>
    <property type="match status" value="1"/>
</dbReference>
<evidence type="ECO:0000256" key="1">
    <source>
        <dbReference type="ARBA" id="ARBA00001971"/>
    </source>
</evidence>
<evidence type="ECO:0000256" key="12">
    <source>
        <dbReference type="ARBA" id="ARBA00023136"/>
    </source>
</evidence>
<keyword evidence="5" id="KW-0349">Heme</keyword>
<dbReference type="PRINTS" id="PR00385">
    <property type="entry name" value="P450"/>
</dbReference>
<evidence type="ECO:0000256" key="2">
    <source>
        <dbReference type="ARBA" id="ARBA00004370"/>
    </source>
</evidence>
<evidence type="ECO:0000256" key="4">
    <source>
        <dbReference type="ARBA" id="ARBA00010617"/>
    </source>
</evidence>
<evidence type="ECO:0000256" key="8">
    <source>
        <dbReference type="ARBA" id="ARBA00022989"/>
    </source>
</evidence>
<dbReference type="GO" id="GO:0016020">
    <property type="term" value="C:membrane"/>
    <property type="evidence" value="ECO:0007669"/>
    <property type="project" value="UniProtKB-SubCell"/>
</dbReference>
<dbReference type="InterPro" id="IPR001128">
    <property type="entry name" value="Cyt_P450"/>
</dbReference>
<dbReference type="PRINTS" id="PR00465">
    <property type="entry name" value="EP450IV"/>
</dbReference>
<dbReference type="Pfam" id="PF00067">
    <property type="entry name" value="p450"/>
    <property type="match status" value="2"/>
</dbReference>
<dbReference type="GO" id="GO:0004497">
    <property type="term" value="F:monooxygenase activity"/>
    <property type="evidence" value="ECO:0007669"/>
    <property type="project" value="UniProtKB-KW"/>
</dbReference>
<name>A0A8H5CWW9_9AGAR</name>
<evidence type="ECO:0000256" key="3">
    <source>
        <dbReference type="ARBA" id="ARBA00004721"/>
    </source>
</evidence>
<evidence type="ECO:0000313" key="13">
    <source>
        <dbReference type="EMBL" id="KAF5349519.1"/>
    </source>
</evidence>
<comment type="cofactor">
    <cofactor evidence="1">
        <name>heme</name>
        <dbReference type="ChEBI" id="CHEBI:30413"/>
    </cofactor>
</comment>
<evidence type="ECO:0008006" key="15">
    <source>
        <dbReference type="Google" id="ProtNLM"/>
    </source>
</evidence>
<keyword evidence="7" id="KW-0479">Metal-binding</keyword>
<keyword evidence="11" id="KW-0503">Monooxygenase</keyword>
<dbReference type="Proteomes" id="UP000559027">
    <property type="component" value="Unassembled WGS sequence"/>
</dbReference>
<accession>A0A8H5CWW9</accession>
<dbReference type="PANTHER" id="PTHR24305">
    <property type="entry name" value="CYTOCHROME P450"/>
    <property type="match status" value="1"/>
</dbReference>
<dbReference type="OrthoDB" id="1470350at2759"/>
<dbReference type="Gene3D" id="1.10.630.10">
    <property type="entry name" value="Cytochrome P450"/>
    <property type="match status" value="2"/>
</dbReference>
<keyword evidence="8" id="KW-1133">Transmembrane helix</keyword>
<reference evidence="13 14" key="1">
    <citation type="journal article" date="2020" name="ISME J.">
        <title>Uncovering the hidden diversity of litter-decomposition mechanisms in mushroom-forming fungi.</title>
        <authorList>
            <person name="Floudas D."/>
            <person name="Bentzer J."/>
            <person name="Ahren D."/>
            <person name="Johansson T."/>
            <person name="Persson P."/>
            <person name="Tunlid A."/>
        </authorList>
    </citation>
    <scope>NUCLEOTIDE SEQUENCE [LARGE SCALE GENOMIC DNA]</scope>
    <source>
        <strain evidence="13 14">CBS 146.42</strain>
    </source>
</reference>
<dbReference type="GO" id="GO:0005506">
    <property type="term" value="F:iron ion binding"/>
    <property type="evidence" value="ECO:0007669"/>
    <property type="project" value="InterPro"/>
</dbReference>
<comment type="caution">
    <text evidence="13">The sequence shown here is derived from an EMBL/GenBank/DDBJ whole genome shotgun (WGS) entry which is preliminary data.</text>
</comment>
<evidence type="ECO:0000313" key="14">
    <source>
        <dbReference type="Proteomes" id="UP000559027"/>
    </source>
</evidence>
<keyword evidence="10" id="KW-0408">Iron</keyword>
<keyword evidence="6" id="KW-0812">Transmembrane</keyword>
<dbReference type="GO" id="GO:0020037">
    <property type="term" value="F:heme binding"/>
    <property type="evidence" value="ECO:0007669"/>
    <property type="project" value="InterPro"/>
</dbReference>
<dbReference type="InterPro" id="IPR002403">
    <property type="entry name" value="Cyt_P450_E_grp-IV"/>
</dbReference>
<comment type="subcellular location">
    <subcellularLocation>
        <location evidence="2">Membrane</location>
    </subcellularLocation>
</comment>
<comment type="pathway">
    <text evidence="3">Secondary metabolite biosynthesis; terpenoid biosynthesis.</text>
</comment>
<dbReference type="AlphaFoldDB" id="A0A8H5CWW9"/>
<evidence type="ECO:0000256" key="11">
    <source>
        <dbReference type="ARBA" id="ARBA00023033"/>
    </source>
</evidence>
<keyword evidence="12" id="KW-0472">Membrane</keyword>
<evidence type="ECO:0000256" key="5">
    <source>
        <dbReference type="ARBA" id="ARBA00022617"/>
    </source>
</evidence>
<keyword evidence="14" id="KW-1185">Reference proteome</keyword>
<sequence>MSAASFLLTLVLATGVYYIFKLVYNEVTSPFHNFPGPPSSNPFFGNFLQLFDANQLDLHREWVRKYGATFRYKGLFGRSRLYTSDLKAINYILMNNYTYQKPEAATYNLRRVLGEGVLLTEGDMHKNQRKILNPAFGPLQIRELTGIFIEKATQLRDAWIAKLQVGDGKARVDALSWLSRTTLDVIGEAGFGYEFGSLSENTGRRNELAEAFAVMFKVGARPSFAALLRGIVPILRFLPASRDAESKRAKNIMLRIGKELLQERKGDIASKKKGTGANDILSLLVRANTAADLPSHQQMSDEEVVAQIPTFIVAGHETTSTATTWALYALTRDKDIQAKLREELLTISTDNPTMDELNSLPYLDAVIRETLRLYSPVTSTLRISMEDDILPLDDPVVDRTGKVYDHIKMNKGQTVMIPLALINTSDKIWGEDAKDFNPMRWNSVPRAAGSSFGHSSSVSLFDMPVSRLSGPLGATVALYLLYKAYDALSRYLTSPMRYMPGPISRNILLGNMKEMMLTDPNITHNQFVEEHGITFKFRAAFGEEWLFTADVKAISHILKRDAGKWQKPTTFSRNLIDLLGPGLVLVDSDAHRKQRKILNPAFSPHEISKFTEVFLDTSIKLRDMWSNQIQQNNGEAKRIDILSGLSRATLDIIGETGFGYKFDSLSDEKTNELHEAFKTMFKTGAKPGIIRLIKSPSDLGAEKETERAKDTLNRIGKQLLKERESSFDPRVSEQEKYEVKDILSLLVRANADDAGDQRLPEDQVLAQIPTFIVAGHETTSTATAWALFSLAQDASMQSKLRDELLAVSTENASMDELNSLPYLDAVVRETLRFHAPAPSTMRLPVDDDILPLQTPVVDTLGIAHHELRIRKGQTVLMSLAVVNRLPSIWGEDAGKFNPDRWKAPPEAAVAIPGVWGNTLTFLGGPRACIGYRFALTEMKALLFTLIRAFEFELAVPAADIVKQSEFVIRPFLRTDGTNQLPLLVRPVAT</sequence>
<gene>
    <name evidence="13" type="ORF">D9756_008997</name>
</gene>
<dbReference type="InterPro" id="IPR036396">
    <property type="entry name" value="Cyt_P450_sf"/>
</dbReference>
<proteinExistence type="inferred from homology"/>
<dbReference type="PANTHER" id="PTHR24305:SF166">
    <property type="entry name" value="CYTOCHROME P450 12A4, MITOCHONDRIAL-RELATED"/>
    <property type="match status" value="1"/>
</dbReference>